<dbReference type="Proteomes" id="UP001501570">
    <property type="component" value="Unassembled WGS sequence"/>
</dbReference>
<dbReference type="InterPro" id="IPR036721">
    <property type="entry name" value="RCK_C_sf"/>
</dbReference>
<evidence type="ECO:0000313" key="10">
    <source>
        <dbReference type="Proteomes" id="UP001501570"/>
    </source>
</evidence>
<accession>A0ABP9RP92</accession>
<feature type="domain" description="RCK C-terminal" evidence="8">
    <location>
        <begin position="145"/>
        <end position="226"/>
    </location>
</feature>
<keyword evidence="6" id="KW-0406">Ion transport</keyword>
<dbReference type="InterPro" id="IPR050721">
    <property type="entry name" value="Trk_Ktr_HKT_K-transport"/>
</dbReference>
<dbReference type="Gene3D" id="3.40.50.720">
    <property type="entry name" value="NAD(P)-binding Rossmann-like Domain"/>
    <property type="match status" value="1"/>
</dbReference>
<sequence length="243" mass="26065">MFEWEGADMRVAIAGAGNVGRSIAQELIENGHQVMLIERAAERLRPERVPQAEWVLADACEVASLQEADLASCDVVVAATGDDKVNLVVSLLAKTEFAVGRVVARVNRAENEWLFNDQWGVDVAVSKPRLMAALVEEAVTVGDLVRLMTFRQSEANLVEITLPGSAPYVGHAVRDVPLPHDAALVAILRGKRVLVPTPDDPLEAGDELIFVCTTEVEDSVRAVILGARPDGAEIPAQSGGEQS</sequence>
<dbReference type="InterPro" id="IPR006037">
    <property type="entry name" value="RCK_C"/>
</dbReference>
<name>A0ABP9RP92_9ACTN</name>
<keyword evidence="10" id="KW-1185">Reference proteome</keyword>
<dbReference type="PROSITE" id="PS51202">
    <property type="entry name" value="RCK_C"/>
    <property type="match status" value="1"/>
</dbReference>
<keyword evidence="5" id="KW-0520">NAD</keyword>
<dbReference type="Gene3D" id="3.30.70.1450">
    <property type="entry name" value="Regulator of K+ conductance, C-terminal domain"/>
    <property type="match status" value="1"/>
</dbReference>
<evidence type="ECO:0000256" key="2">
    <source>
        <dbReference type="ARBA" id="ARBA00022448"/>
    </source>
</evidence>
<keyword evidence="4" id="KW-0630">Potassium</keyword>
<feature type="domain" description="RCK N-terminal" evidence="7">
    <location>
        <begin position="8"/>
        <end position="125"/>
    </location>
</feature>
<evidence type="ECO:0000256" key="4">
    <source>
        <dbReference type="ARBA" id="ARBA00022958"/>
    </source>
</evidence>
<gene>
    <name evidence="9" type="ORF">GCM10023322_16260</name>
</gene>
<evidence type="ECO:0000259" key="8">
    <source>
        <dbReference type="PROSITE" id="PS51202"/>
    </source>
</evidence>
<evidence type="ECO:0000313" key="9">
    <source>
        <dbReference type="EMBL" id="GAA5181477.1"/>
    </source>
</evidence>
<dbReference type="Pfam" id="PF02254">
    <property type="entry name" value="TrkA_N"/>
    <property type="match status" value="1"/>
</dbReference>
<organism evidence="9 10">
    <name type="scientific">Rugosimonospora acidiphila</name>
    <dbReference type="NCBI Taxonomy" id="556531"/>
    <lineage>
        <taxon>Bacteria</taxon>
        <taxon>Bacillati</taxon>
        <taxon>Actinomycetota</taxon>
        <taxon>Actinomycetes</taxon>
        <taxon>Micromonosporales</taxon>
        <taxon>Micromonosporaceae</taxon>
        <taxon>Rugosimonospora</taxon>
    </lineage>
</organism>
<reference evidence="10" key="1">
    <citation type="journal article" date="2019" name="Int. J. Syst. Evol. Microbiol.">
        <title>The Global Catalogue of Microorganisms (GCM) 10K type strain sequencing project: providing services to taxonomists for standard genome sequencing and annotation.</title>
        <authorList>
            <consortium name="The Broad Institute Genomics Platform"/>
            <consortium name="The Broad Institute Genome Sequencing Center for Infectious Disease"/>
            <person name="Wu L."/>
            <person name="Ma J."/>
        </authorList>
    </citation>
    <scope>NUCLEOTIDE SEQUENCE [LARGE SCALE GENOMIC DNA]</scope>
    <source>
        <strain evidence="10">JCM 18304</strain>
    </source>
</reference>
<keyword evidence="2" id="KW-0813">Transport</keyword>
<dbReference type="InterPro" id="IPR006036">
    <property type="entry name" value="K_uptake_TrkA"/>
</dbReference>
<protein>
    <recommendedName>
        <fullName evidence="1">Trk system potassium uptake protein TrkA</fullName>
    </recommendedName>
</protein>
<evidence type="ECO:0000256" key="6">
    <source>
        <dbReference type="ARBA" id="ARBA00023065"/>
    </source>
</evidence>
<dbReference type="SUPFAM" id="SSF51735">
    <property type="entry name" value="NAD(P)-binding Rossmann-fold domains"/>
    <property type="match status" value="1"/>
</dbReference>
<evidence type="ECO:0000256" key="3">
    <source>
        <dbReference type="ARBA" id="ARBA00022538"/>
    </source>
</evidence>
<dbReference type="PRINTS" id="PR00335">
    <property type="entry name" value="KUPTAKETRKA"/>
</dbReference>
<evidence type="ECO:0000256" key="1">
    <source>
        <dbReference type="ARBA" id="ARBA00017378"/>
    </source>
</evidence>
<keyword evidence="3" id="KW-0633">Potassium transport</keyword>
<dbReference type="PANTHER" id="PTHR43833">
    <property type="entry name" value="POTASSIUM CHANNEL PROTEIN 2-RELATED-RELATED"/>
    <property type="match status" value="1"/>
</dbReference>
<dbReference type="PANTHER" id="PTHR43833:SF5">
    <property type="entry name" value="TRK SYSTEM POTASSIUM UPTAKE PROTEIN TRKA"/>
    <property type="match status" value="1"/>
</dbReference>
<comment type="caution">
    <text evidence="9">The sequence shown here is derived from an EMBL/GenBank/DDBJ whole genome shotgun (WGS) entry which is preliminary data.</text>
</comment>
<dbReference type="SUPFAM" id="SSF116726">
    <property type="entry name" value="TrkA C-terminal domain-like"/>
    <property type="match status" value="1"/>
</dbReference>
<dbReference type="InterPro" id="IPR003148">
    <property type="entry name" value="RCK_N"/>
</dbReference>
<dbReference type="InterPro" id="IPR036291">
    <property type="entry name" value="NAD(P)-bd_dom_sf"/>
</dbReference>
<evidence type="ECO:0000259" key="7">
    <source>
        <dbReference type="PROSITE" id="PS51201"/>
    </source>
</evidence>
<dbReference type="EMBL" id="BAABJQ010000004">
    <property type="protein sequence ID" value="GAA5181477.1"/>
    <property type="molecule type" value="Genomic_DNA"/>
</dbReference>
<proteinExistence type="predicted"/>
<dbReference type="PROSITE" id="PS51201">
    <property type="entry name" value="RCK_N"/>
    <property type="match status" value="1"/>
</dbReference>
<evidence type="ECO:0000256" key="5">
    <source>
        <dbReference type="ARBA" id="ARBA00023027"/>
    </source>
</evidence>
<dbReference type="Pfam" id="PF02080">
    <property type="entry name" value="TrkA_C"/>
    <property type="match status" value="1"/>
</dbReference>